<feature type="transmembrane region" description="Helical" evidence="2">
    <location>
        <begin position="220"/>
        <end position="241"/>
    </location>
</feature>
<evidence type="ECO:0000256" key="2">
    <source>
        <dbReference type="SAM" id="Phobius"/>
    </source>
</evidence>
<protein>
    <recommendedName>
        <fullName evidence="5">Mid2 domain-containing protein</fullName>
    </recommendedName>
</protein>
<dbReference type="STRING" id="1450537.A0A395HXJ3"/>
<dbReference type="AlphaFoldDB" id="A0A395HXJ3"/>
<evidence type="ECO:0000313" key="4">
    <source>
        <dbReference type="Proteomes" id="UP000248961"/>
    </source>
</evidence>
<keyword evidence="2" id="KW-0472">Membrane</keyword>
<keyword evidence="2" id="KW-0812">Transmembrane</keyword>
<gene>
    <name evidence="3" type="ORF">BO97DRAFT_51786</name>
</gene>
<keyword evidence="2" id="KW-1133">Transmembrane helix</keyword>
<dbReference type="VEuPathDB" id="FungiDB:BO97DRAFT_51786"/>
<sequence length="337" mass="35030">MQASARLESGLPLLYSHSLSRPFNSLKRLPDNTMQLRHLVALGILSSLTVAHPGPVADLTATWVPTATVTITVPIATHSTHLSDAKANAKRFHGDWLIHKRASTTEETSTTTSESSRSTTEASTTGTTRTTSATSTTSAGATESTTASTTSTTASSTSTTSTASSTTSSSSTTTTTSQSTTTSPTTTTKSTSTASSTTSTASATSSASAAIAAYNRRGEIAAIITFSILILLFVGVAAFMCNRDKRKRKRVEAREAAKAADYSMVSLPEGGRAQSEAKFDRASVMFATVPSRSDLGLSTPMTRPSSATASEILRQSPTPAAASVVLRDAQHQAGNYV</sequence>
<feature type="region of interest" description="Disordered" evidence="1">
    <location>
        <begin position="103"/>
        <end position="202"/>
    </location>
</feature>
<evidence type="ECO:0000313" key="3">
    <source>
        <dbReference type="EMBL" id="RAL12641.1"/>
    </source>
</evidence>
<dbReference type="RefSeq" id="XP_025551795.1">
    <property type="nucleotide sequence ID" value="XM_025700875.1"/>
</dbReference>
<dbReference type="GeneID" id="37205164"/>
<dbReference type="EMBL" id="KZ824282">
    <property type="protein sequence ID" value="RAL12641.1"/>
    <property type="molecule type" value="Genomic_DNA"/>
</dbReference>
<reference evidence="3 4" key="1">
    <citation type="submission" date="2018-02" db="EMBL/GenBank/DDBJ databases">
        <title>The genomes of Aspergillus section Nigri reveals drivers in fungal speciation.</title>
        <authorList>
            <consortium name="DOE Joint Genome Institute"/>
            <person name="Vesth T.C."/>
            <person name="Nybo J."/>
            <person name="Theobald S."/>
            <person name="Brandl J."/>
            <person name="Frisvad J.C."/>
            <person name="Nielsen K.F."/>
            <person name="Lyhne E.K."/>
            <person name="Kogle M.E."/>
            <person name="Kuo A."/>
            <person name="Riley R."/>
            <person name="Clum A."/>
            <person name="Nolan M."/>
            <person name="Lipzen A."/>
            <person name="Salamov A."/>
            <person name="Henrissat B."/>
            <person name="Wiebenga A."/>
            <person name="De vries R.P."/>
            <person name="Grigoriev I.V."/>
            <person name="Mortensen U.H."/>
            <person name="Andersen M.R."/>
            <person name="Baker S.E."/>
        </authorList>
    </citation>
    <scope>NUCLEOTIDE SEQUENCE [LARGE SCALE GENOMIC DNA]</scope>
    <source>
        <strain evidence="3 4">CBS 101889</strain>
    </source>
</reference>
<organism evidence="3 4">
    <name type="scientific">Aspergillus homomorphus (strain CBS 101889)</name>
    <dbReference type="NCBI Taxonomy" id="1450537"/>
    <lineage>
        <taxon>Eukaryota</taxon>
        <taxon>Fungi</taxon>
        <taxon>Dikarya</taxon>
        <taxon>Ascomycota</taxon>
        <taxon>Pezizomycotina</taxon>
        <taxon>Eurotiomycetes</taxon>
        <taxon>Eurotiomycetidae</taxon>
        <taxon>Eurotiales</taxon>
        <taxon>Aspergillaceae</taxon>
        <taxon>Aspergillus</taxon>
        <taxon>Aspergillus subgen. Circumdati</taxon>
    </lineage>
</organism>
<proteinExistence type="predicted"/>
<evidence type="ECO:0008006" key="5">
    <source>
        <dbReference type="Google" id="ProtNLM"/>
    </source>
</evidence>
<name>A0A395HXJ3_ASPHC</name>
<accession>A0A395HXJ3</accession>
<keyword evidence="4" id="KW-1185">Reference proteome</keyword>
<dbReference type="OrthoDB" id="4366245at2759"/>
<evidence type="ECO:0000256" key="1">
    <source>
        <dbReference type="SAM" id="MobiDB-lite"/>
    </source>
</evidence>
<dbReference type="Proteomes" id="UP000248961">
    <property type="component" value="Unassembled WGS sequence"/>
</dbReference>
<feature type="compositionally biased region" description="Low complexity" evidence="1">
    <location>
        <begin position="105"/>
        <end position="202"/>
    </location>
</feature>